<protein>
    <submittedName>
        <fullName evidence="2">Uncharacterized protein</fullName>
    </submittedName>
</protein>
<evidence type="ECO:0000256" key="1">
    <source>
        <dbReference type="SAM" id="MobiDB-lite"/>
    </source>
</evidence>
<keyword evidence="3" id="KW-1185">Reference proteome</keyword>
<evidence type="ECO:0000313" key="2">
    <source>
        <dbReference type="EMBL" id="GAA1694599.1"/>
    </source>
</evidence>
<sequence length="91" mass="9904">MRDPLPLAARRRAVSSAERGRRNHTLPDAVLDIRHPRRRCVADARTHARAFAGDDDRCDAAAATARTARRTVANSAPRLGADPLADIGRRG</sequence>
<dbReference type="Proteomes" id="UP001501690">
    <property type="component" value="Unassembled WGS sequence"/>
</dbReference>
<gene>
    <name evidence="2" type="ORF">GCM10009808_09600</name>
</gene>
<feature type="region of interest" description="Disordered" evidence="1">
    <location>
        <begin position="68"/>
        <end position="91"/>
    </location>
</feature>
<feature type="region of interest" description="Disordered" evidence="1">
    <location>
        <begin position="1"/>
        <end position="26"/>
    </location>
</feature>
<proteinExistence type="predicted"/>
<accession>A0ABN2HW75</accession>
<evidence type="ECO:0000313" key="3">
    <source>
        <dbReference type="Proteomes" id="UP001501690"/>
    </source>
</evidence>
<dbReference type="EMBL" id="BAAAPL010000001">
    <property type="protein sequence ID" value="GAA1694599.1"/>
    <property type="molecule type" value="Genomic_DNA"/>
</dbReference>
<name>A0ABN2HW75_9MICO</name>
<organism evidence="2 3">
    <name type="scientific">Microbacterium sediminicola</name>
    <dbReference type="NCBI Taxonomy" id="415210"/>
    <lineage>
        <taxon>Bacteria</taxon>
        <taxon>Bacillati</taxon>
        <taxon>Actinomycetota</taxon>
        <taxon>Actinomycetes</taxon>
        <taxon>Micrococcales</taxon>
        <taxon>Microbacteriaceae</taxon>
        <taxon>Microbacterium</taxon>
    </lineage>
</organism>
<comment type="caution">
    <text evidence="2">The sequence shown here is derived from an EMBL/GenBank/DDBJ whole genome shotgun (WGS) entry which is preliminary data.</text>
</comment>
<reference evidence="2 3" key="1">
    <citation type="journal article" date="2019" name="Int. J. Syst. Evol. Microbiol.">
        <title>The Global Catalogue of Microorganisms (GCM) 10K type strain sequencing project: providing services to taxonomists for standard genome sequencing and annotation.</title>
        <authorList>
            <consortium name="The Broad Institute Genomics Platform"/>
            <consortium name="The Broad Institute Genome Sequencing Center for Infectious Disease"/>
            <person name="Wu L."/>
            <person name="Ma J."/>
        </authorList>
    </citation>
    <scope>NUCLEOTIDE SEQUENCE [LARGE SCALE GENOMIC DNA]</scope>
    <source>
        <strain evidence="2 3">JCM 15577</strain>
    </source>
</reference>